<feature type="transmembrane region" description="Helical" evidence="1">
    <location>
        <begin position="12"/>
        <end position="30"/>
    </location>
</feature>
<comment type="caution">
    <text evidence="2">The sequence shown here is derived from an EMBL/GenBank/DDBJ whole genome shotgun (WGS) entry which is preliminary data.</text>
</comment>
<dbReference type="EMBL" id="WIWJ01000009">
    <property type="protein sequence ID" value="MQT46522.1"/>
    <property type="molecule type" value="Genomic_DNA"/>
</dbReference>
<feature type="transmembrane region" description="Helical" evidence="1">
    <location>
        <begin position="76"/>
        <end position="98"/>
    </location>
</feature>
<dbReference type="Proteomes" id="UP000441404">
    <property type="component" value="Unassembled WGS sequence"/>
</dbReference>
<feature type="transmembrane region" description="Helical" evidence="1">
    <location>
        <begin position="321"/>
        <end position="340"/>
    </location>
</feature>
<keyword evidence="1" id="KW-0812">Transmembrane</keyword>
<proteinExistence type="predicted"/>
<evidence type="ECO:0000313" key="2">
    <source>
        <dbReference type="EMBL" id="MQT46522.1"/>
    </source>
</evidence>
<organism evidence="2 3">
    <name type="scientific">Pseudomonas helleri</name>
    <dbReference type="NCBI Taxonomy" id="1608996"/>
    <lineage>
        <taxon>Bacteria</taxon>
        <taxon>Pseudomonadati</taxon>
        <taxon>Pseudomonadota</taxon>
        <taxon>Gammaproteobacteria</taxon>
        <taxon>Pseudomonadales</taxon>
        <taxon>Pseudomonadaceae</taxon>
        <taxon>Pseudomonas</taxon>
    </lineage>
</organism>
<keyword evidence="1" id="KW-0472">Membrane</keyword>
<evidence type="ECO:0000256" key="1">
    <source>
        <dbReference type="SAM" id="Phobius"/>
    </source>
</evidence>
<feature type="transmembrane region" description="Helical" evidence="1">
    <location>
        <begin position="139"/>
        <end position="157"/>
    </location>
</feature>
<feature type="transmembrane region" description="Helical" evidence="1">
    <location>
        <begin position="258"/>
        <end position="278"/>
    </location>
</feature>
<feature type="transmembrane region" description="Helical" evidence="1">
    <location>
        <begin position="290"/>
        <end position="309"/>
    </location>
</feature>
<gene>
    <name evidence="2" type="ORF">GHO40_07240</name>
</gene>
<feature type="transmembrane region" description="Helical" evidence="1">
    <location>
        <begin position="205"/>
        <end position="224"/>
    </location>
</feature>
<dbReference type="RefSeq" id="WP_153429516.1">
    <property type="nucleotide sequence ID" value="NZ_WIWJ01000009.1"/>
</dbReference>
<feature type="transmembrane region" description="Helical" evidence="1">
    <location>
        <begin position="352"/>
        <end position="370"/>
    </location>
</feature>
<dbReference type="AlphaFoldDB" id="A0A7X1W780"/>
<keyword evidence="1" id="KW-1133">Transmembrane helix</keyword>
<feature type="transmembrane region" description="Helical" evidence="1">
    <location>
        <begin position="110"/>
        <end position="127"/>
    </location>
</feature>
<accession>A0A7X1W780</accession>
<name>A0A7X1W780_9PSED</name>
<sequence length="612" mass="68535">MKYFSSEKYTALVWVWLLLISAFTVLKIAPDGLNADILINSVMSLQNLTLYYWGQNRLLNVLPLAVLLVKNPTLNLSAILVLTSISFYGLLYLLSRAAVTLIGVENKNTIVFKVFLITSSAFVLIFTPHAISEIAIGHIEYSFPALLLVFAGLKLLSEKNDFRYWQLSVLPFSALFLAIGLNPSTVIPAVFISMAAILYRKKIRINEILFLLASVAAFFAWNFVSKRYGNLPYNNFELEIFYAGLQKVVVNLVGTFNLTSFIFLIGVISIWNVCVILVKSARDVEHPPIVPYIVNAAVLFSVGWLFLFASSQWVEMNQFAWRYFIFVLFSFIFVFALRLASFLNFLSSKNSTILTALAVFAVIPSFAIPLPKINFNEYKVFQRVNYLVEPGGHLYSGDYWVVWPSVLRDMMNGYEAYGLTYRGEANAKSARDFVLDQINARGYSQIYCLNESIANCIAQANAVAGPLYYIGSSHLKDGVQLLKFASEAPLLDFSGEDFLRLPSQVGNVDEFSISSKSKSGFLVYGPYAPLKAGKYRLSVAGQATQLVEAYVDVVSDKGSKVHARFYLAKSTNNFLVDKVEVNLPSSIDDLEVRVWVGEGDDVRLHGYSLKPY</sequence>
<feature type="transmembrane region" description="Helical" evidence="1">
    <location>
        <begin position="169"/>
        <end position="198"/>
    </location>
</feature>
<protein>
    <submittedName>
        <fullName evidence="2">Uncharacterized protein</fullName>
    </submittedName>
</protein>
<evidence type="ECO:0000313" key="3">
    <source>
        <dbReference type="Proteomes" id="UP000441404"/>
    </source>
</evidence>
<reference evidence="2 3" key="1">
    <citation type="submission" date="2019-10" db="EMBL/GenBank/DDBJ databases">
        <title>Evaluation of single-gene subtyping targets for Pseudomonas.</title>
        <authorList>
            <person name="Reichler S.J."/>
            <person name="Orsi R.H."/>
            <person name="Wiedmann M."/>
            <person name="Martin N.H."/>
            <person name="Murphy S.I."/>
        </authorList>
    </citation>
    <scope>NUCLEOTIDE SEQUENCE [LARGE SCALE GENOMIC DNA]</scope>
    <source>
        <strain evidence="2 3">FSL R10-3257</strain>
    </source>
</reference>